<dbReference type="CDD" id="cd09272">
    <property type="entry name" value="RNase_HI_RT_Ty1"/>
    <property type="match status" value="1"/>
</dbReference>
<name>A0ABQ5D3G7_9ASTR</name>
<evidence type="ECO:0000256" key="2">
    <source>
        <dbReference type="SAM" id="Phobius"/>
    </source>
</evidence>
<dbReference type="PANTHER" id="PTHR46702">
    <property type="entry name" value="DNA LIGASE (DUF1666)-RELATED"/>
    <property type="match status" value="1"/>
</dbReference>
<evidence type="ECO:0000256" key="1">
    <source>
        <dbReference type="SAM" id="MobiDB-lite"/>
    </source>
</evidence>
<comment type="caution">
    <text evidence="3">The sequence shown here is derived from an EMBL/GenBank/DDBJ whole genome shotgun (WGS) entry which is preliminary data.</text>
</comment>
<evidence type="ECO:0000313" key="3">
    <source>
        <dbReference type="EMBL" id="GJT31359.1"/>
    </source>
</evidence>
<feature type="region of interest" description="Disordered" evidence="1">
    <location>
        <begin position="158"/>
        <end position="179"/>
    </location>
</feature>
<proteinExistence type="predicted"/>
<organism evidence="3 4">
    <name type="scientific">Tanacetum coccineum</name>
    <dbReference type="NCBI Taxonomy" id="301880"/>
    <lineage>
        <taxon>Eukaryota</taxon>
        <taxon>Viridiplantae</taxon>
        <taxon>Streptophyta</taxon>
        <taxon>Embryophyta</taxon>
        <taxon>Tracheophyta</taxon>
        <taxon>Spermatophyta</taxon>
        <taxon>Magnoliopsida</taxon>
        <taxon>eudicotyledons</taxon>
        <taxon>Gunneridae</taxon>
        <taxon>Pentapetalae</taxon>
        <taxon>asterids</taxon>
        <taxon>campanulids</taxon>
        <taxon>Asterales</taxon>
        <taxon>Asteraceae</taxon>
        <taxon>Asteroideae</taxon>
        <taxon>Anthemideae</taxon>
        <taxon>Anthemidinae</taxon>
        <taxon>Tanacetum</taxon>
    </lineage>
</organism>
<dbReference type="EMBL" id="BQNB010014698">
    <property type="protein sequence ID" value="GJT31359.1"/>
    <property type="molecule type" value="Genomic_DNA"/>
</dbReference>
<dbReference type="Proteomes" id="UP001151760">
    <property type="component" value="Unassembled WGS sequence"/>
</dbReference>
<keyword evidence="2" id="KW-0472">Membrane</keyword>
<sequence length="980" mass="111801">MQCSKEIIVRLFYNTSSSFQLLFLFFYLTSIFLSKLLFFISSIPFLTRNDDEYEYATFSEEEQEQEEEEEDNEVISNRYYYDESTTKDDLLAHINIEGQEDLFVLQTSLRSSRQNCVVFDEEIVHNYLESPKEKEEEVGDISVVSSEDMDFYSLSKSEYEEDSNQQINNRHQGKEEDDEISMGLSSKSFRYEVNTPAITTRARSACTSFRYVGDDPSLRVTKKIAFVLDDDKMEANELETATFTSFPEVLPIGHMLASNTLSKQIGHFWTEDATCLTWLDQQPARSHVRSSLLTRDPLLEVKDAYNVVYREESHRGVPESSSVTESKQNATSLCFEIVGFPQGIKRNSNTGKQTFNANADIKMNDKSSSPSLSSGFPLEMMQKLLSMINDKSSGSIHANMTIAGNSVSKHLRRRYAISSLMDTAYSHPNGTLATISHVGNLKLTNNVVLYALLVVPGFCVSLLSINKFIRDSKMFVGFDENKCKSNVVLSFHVSKLLWHNRLGHPVDQVLYVLKKGMDISNNTSVPMCEAAFICIKCPGHSRPTQNNDEVQTPMLRRSDRQSKRPFRLNDYVLNSKVMYGIKKYVSYSKLNSVNLCFATNMNKYVKTSCVYKDLYDPNWVEAINNEIEDLHRNNTLTVYDLPFGRKPIEFRLDVNNAFLYGDLVEDVYITLPGGYNNEDNSKHNGDKFVALLVYIADIVITGNDDVGIKEFKLFLSTKFLIIDLGVSKYFLGIEDIENDLGPCKSPVSWKSKKQATIYKSSSEAEYRNCSPVFHERTKHFELDVYFIIEKVLAGNIKTVKIFLLESLLVKIEGGRSIIQGKERIKLISLKEDVKCESLWLKILQGPIVNEGFLDLNIHHVGGYWIWIQFPSSMSCSKFQENESLKRLYSVKRAPMPNFKIDERILWIEVSGLPLCAWGSMAYKKIASSFGKFLFFEKEESTTLSSGRLCISTKSHQLISETVHVDIKNEYFEVSVQEIGS</sequence>
<gene>
    <name evidence="3" type="ORF">Tco_0911634</name>
</gene>
<keyword evidence="2" id="KW-1133">Transmembrane helix</keyword>
<reference evidence="3" key="2">
    <citation type="submission" date="2022-01" db="EMBL/GenBank/DDBJ databases">
        <authorList>
            <person name="Yamashiro T."/>
            <person name="Shiraishi A."/>
            <person name="Satake H."/>
            <person name="Nakayama K."/>
        </authorList>
    </citation>
    <scope>NUCLEOTIDE SEQUENCE</scope>
</reference>
<keyword evidence="2" id="KW-0812">Transmembrane</keyword>
<dbReference type="PANTHER" id="PTHR46702:SF2">
    <property type="entry name" value="DNA LIGASE (DUF1666)"/>
    <property type="match status" value="1"/>
</dbReference>
<protein>
    <submittedName>
        <fullName evidence="3">Ribonuclease H-like domain-containing protein</fullName>
    </submittedName>
</protein>
<accession>A0ABQ5D3G7</accession>
<evidence type="ECO:0000313" key="4">
    <source>
        <dbReference type="Proteomes" id="UP001151760"/>
    </source>
</evidence>
<reference evidence="3" key="1">
    <citation type="journal article" date="2022" name="Int. J. Mol. Sci.">
        <title>Draft Genome of Tanacetum Coccineum: Genomic Comparison of Closely Related Tanacetum-Family Plants.</title>
        <authorList>
            <person name="Yamashiro T."/>
            <person name="Shiraishi A."/>
            <person name="Nakayama K."/>
            <person name="Satake H."/>
        </authorList>
    </citation>
    <scope>NUCLEOTIDE SEQUENCE</scope>
</reference>
<keyword evidence="4" id="KW-1185">Reference proteome</keyword>
<feature type="transmembrane region" description="Helical" evidence="2">
    <location>
        <begin position="21"/>
        <end position="40"/>
    </location>
</feature>